<accession>A0A5R9GZN4</accession>
<keyword evidence="3" id="KW-0808">Transferase</keyword>
<proteinExistence type="predicted"/>
<protein>
    <submittedName>
        <fullName evidence="3">Methyltransferase domain-containing protein</fullName>
    </submittedName>
</protein>
<dbReference type="RefSeq" id="WP_138142845.1">
    <property type="nucleotide sequence ID" value="NZ_VBUF01000003.1"/>
</dbReference>
<dbReference type="GO" id="GO:0008757">
    <property type="term" value="F:S-adenosylmethionine-dependent methyltransferase activity"/>
    <property type="evidence" value="ECO:0007669"/>
    <property type="project" value="InterPro"/>
</dbReference>
<dbReference type="Gene3D" id="3.40.50.150">
    <property type="entry name" value="Vaccinia Virus protein VP39"/>
    <property type="match status" value="1"/>
</dbReference>
<dbReference type="PANTHER" id="PTHR34707:SF1">
    <property type="entry name" value="VIMENTIN-TYPE INTERMEDIATE FILAMENT-ASSOCIATED COILED-COIL PROTEIN"/>
    <property type="match status" value="1"/>
</dbReference>
<evidence type="ECO:0000313" key="4">
    <source>
        <dbReference type="Proteomes" id="UP000308001"/>
    </source>
</evidence>
<sequence>MAHKEQIEYCNQVKKLYPEYFDGVYVLDAGSLDINGNNQYLFTNSHYIGLDIGEGKNVDIVSKIHELQLPDNTFDTIISTEVFEHDQYYTDSIKNIYRMLKPGGMFLFTCATIGRAEHGTRRTRPQDAPLLQSDEEWQDYYKNLTEDDIKEIFDLDRHFYKHQFMVNSSSHDLYFWGIKNGIWQKRNDRSYHITNNISNIELEKLKKEFAEKEEISKKRHHIILNHQKIIENKNQELEQKNNECLKMSKELESKNQNIQNLNKEVESKNQNIQNLNKEVESKNQNIQNLNKEVESKNQNIQNLNKEVESKNQNIQNLNKHIESLKEELTLVYTSKSWQITRPIRKLKKILKGN</sequence>
<reference evidence="3 4" key="1">
    <citation type="submission" date="2019-05" db="EMBL/GenBank/DDBJ databases">
        <title>Arcobacter cibarius and Arcobacter thereius providing challenges in identification an antibiotic susceptibility and Quinolone resistance.</title>
        <authorList>
            <person name="Busch A."/>
            <person name="Hanel I."/>
            <person name="Hotzel H."/>
            <person name="Tomaso H."/>
        </authorList>
    </citation>
    <scope>NUCLEOTIDE SEQUENCE [LARGE SCALE GENOMIC DNA]</scope>
    <source>
        <strain evidence="3 4">17CS1191_2</strain>
    </source>
</reference>
<dbReference type="PANTHER" id="PTHR34707">
    <property type="entry name" value="VIMENTIN-TYPE INTERMEDIATE FILAMENT-ASSOCIATED COILED-COIL PROTEIN"/>
    <property type="match status" value="1"/>
</dbReference>
<organism evidence="3 4">
    <name type="scientific">Aliarcobacter thereius</name>
    <dbReference type="NCBI Taxonomy" id="544718"/>
    <lineage>
        <taxon>Bacteria</taxon>
        <taxon>Pseudomonadati</taxon>
        <taxon>Campylobacterota</taxon>
        <taxon>Epsilonproteobacteria</taxon>
        <taxon>Campylobacterales</taxon>
        <taxon>Arcobacteraceae</taxon>
        <taxon>Aliarcobacter</taxon>
    </lineage>
</organism>
<dbReference type="SUPFAM" id="SSF53335">
    <property type="entry name" value="S-adenosyl-L-methionine-dependent methyltransferases"/>
    <property type="match status" value="1"/>
</dbReference>
<dbReference type="Proteomes" id="UP000308001">
    <property type="component" value="Unassembled WGS sequence"/>
</dbReference>
<feature type="domain" description="Methyltransferase type 11" evidence="2">
    <location>
        <begin position="60"/>
        <end position="108"/>
    </location>
</feature>
<feature type="coiled-coil region" evidence="1">
    <location>
        <begin position="195"/>
        <end position="327"/>
    </location>
</feature>
<keyword evidence="3" id="KW-0489">Methyltransferase</keyword>
<evidence type="ECO:0000256" key="1">
    <source>
        <dbReference type="SAM" id="Coils"/>
    </source>
</evidence>
<gene>
    <name evidence="3" type="ORF">FE246_05250</name>
</gene>
<name>A0A5R9GZN4_9BACT</name>
<keyword evidence="1" id="KW-0175">Coiled coil</keyword>
<dbReference type="InterPro" id="IPR013216">
    <property type="entry name" value="Methyltransf_11"/>
</dbReference>
<dbReference type="GO" id="GO:0032259">
    <property type="term" value="P:methylation"/>
    <property type="evidence" value="ECO:0007669"/>
    <property type="project" value="UniProtKB-KW"/>
</dbReference>
<dbReference type="InterPro" id="IPR029063">
    <property type="entry name" value="SAM-dependent_MTases_sf"/>
</dbReference>
<evidence type="ECO:0000259" key="2">
    <source>
        <dbReference type="Pfam" id="PF08241"/>
    </source>
</evidence>
<evidence type="ECO:0000313" key="3">
    <source>
        <dbReference type="EMBL" id="TLS71833.1"/>
    </source>
</evidence>
<dbReference type="Gene3D" id="1.20.5.300">
    <property type="match status" value="1"/>
</dbReference>
<dbReference type="Pfam" id="PF08241">
    <property type="entry name" value="Methyltransf_11"/>
    <property type="match status" value="1"/>
</dbReference>
<dbReference type="EMBL" id="VBUF01000003">
    <property type="protein sequence ID" value="TLS71833.1"/>
    <property type="molecule type" value="Genomic_DNA"/>
</dbReference>
<dbReference type="CDD" id="cd02440">
    <property type="entry name" value="AdoMet_MTases"/>
    <property type="match status" value="1"/>
</dbReference>
<dbReference type="GO" id="GO:0045098">
    <property type="term" value="C:type III intermediate filament"/>
    <property type="evidence" value="ECO:0007669"/>
    <property type="project" value="TreeGrafter"/>
</dbReference>
<dbReference type="AlphaFoldDB" id="A0A5R9GZN4"/>
<comment type="caution">
    <text evidence="3">The sequence shown here is derived from an EMBL/GenBank/DDBJ whole genome shotgun (WGS) entry which is preliminary data.</text>
</comment>